<dbReference type="OrthoDB" id="6762350at2759"/>
<sequence>MPKRKKGGSEWQQRKRARERMRERRRNDKTDDGLASDDVSKTTVPCGTVDEAVMASPSNVLGQVSMGFPLKEEKPLARVQASPRVKMHPPAPRLPPPRGSRLFVREQDKAPSPDSPAWVCAPPRAPGPDPVHGSGPAGQAQLEGSRMECTSRILKDGGFKTISKQYSERITNSILNEQNVLETIYENENNDVTEIVPDSCDNEDEPNARIADSCWQNTLDRGNYESKAAAIYLDHKGQNHYNVVVSVSEENMDTSSCLTSVTDENMAFSTENKPNQNDGMNKGKRKSKRISGKLNSSEKRRQLLREKYREDELFREKKLKAAFEKYIIDDEFRANVKMTNVERYKNDPAYRFNIKRKLIDKYATDPEYRNEMKLRSTRKYAQDEQHKQDVKRRSVRKYAVDEEHREHVKKQRKLKYDTDKEHKNAVKNSMKKMYRENEYLREKKLSQAAKRYKTDKEFQSKSKSYSNKQYNSSPKLRTIKKERVKRQRNAKQEKLKNVEELIKAFKEKAKQGIDYSCCCCERLLFQNQVQKCERDSYSRDMNATNVADLCIQEKFCHQCSESCPVNCTKYRLWICYTCHRKIMSGKIPAESAVNNLGLETIPKELMDLNFLEKHLIALHIPFMKVMALPHGNQRNIHGPVVCVPSDLRKVNNLPMKKGEDLLLRVKLKRKLKYKGYHEYQFVNPKHIHEALAFLKQNNYWYEHVSINTDCNDNDEQEIPEEIDEEISSENGGEPPEENEVRQDVNELHTVASDTCLQPVDIAQEVLDHYFDDIYDIAPGEGNNPVRLLQEYGNEAKTFPYLFPSGRFSWSEQRETRITLSRYFNNRLMNSDDRFAKDSNYIFFSQFVSDLNQVIEKTQISIRKCLGSLEGNQPVTSSMVQNPEVLSRLMKNDEALRFMQPIRGTPAYWSSAQKDLFAMLRQLGIPTWFCSFSAAEHRWNDAVASILKHQNDNRDPTSLDWSDKNEILRTNPVTVARMFEHRFHVFQTEVIFSKAEPIGKVTDYFQRVEFQQRGSPHMHCLYWIENAPKLDQDGEETVCDFIDKYVSCAVPSEIEDEELRSIVLAVQQHSKKHSKSCRKKGSECRFNFPRPPSVNTFINSPQEEGVSENDPEVIDLKREQLLAKQILLSVWNEVQDLDDSKTTEDIFNNINLTQEQYEEAHKRLAKKRSIVLQRNPDELWINQYNPCLLKCWDANMDIQFVLDPFSCIVYIVSYISKSEREMGMLLRQTKIEAEEGNESARSTLKKIGSAYLNHREVGAQEAVYRVCNLKMKECSRKVVFIPVGENTTRLTKPLSQLKRKASCECDRSNEENEGDEDESDIWMTNIVERYENRPDDPLFQDMCLAEFCSEFRVLAKSQIPKTPNENVFELKNSKGFIQRRTRSKPAIIRYPRFSVEKLSEKYYQCHLQLFLPYRTKAHLKPPSFDLYQTFYDNGHVKIRGKQDIQSVKNVVDTNHARFAQNEDIIAEAQEAFENIGEPEDAWANLCPESEKMRHECSKPKLILNENEELPDMQDDTNSDVLFKVQQSSGSREEILPVLQSLNTTQLQIFCLVREWCLEKVFGRNPESLHIFITGGAGTGKSHLIKAIHYESSRILSKILSVPDGVSVVLGAFTGTAAFNIGGNTLHHLFSLPKFMPLPYEPLREQSLSEMRVQLGDLQVLIIDEISMVYKRLLYYVHERLVQIKKCKKPFGGITVIAVGDFYQLPPVKQRKDERLYKENAQYSVDYWIDLFKVVELTEIMRQREDVAFATSLNSLRNRLGDQPMKRETTVMLNDCIREGPEDALHVYATNEEVNEYNLTMLRKSCDDLVEIDAQDFKKDSSSGNLKLISKPMTKSRTDGLCSSLLLGLNARVMLTRNCNVDDGLVNGVMGHVSRFVYGQGSAAKTVLAVEVIFDNMNVGKKTGKKTRYGNSVLIERVQEDIQEKKSTVRHQFPLRLSWACTSHKVQGMTVDKVVVNLDRCFAAGQGYVALSRVTSKNGLFIETRDPKILQRKIYADSEVRECLQKMPPLTLPEFSPTSNEGIKILLHNIQSLNKHYEDLRKDVRFRDVDVICLTETWTRSGQDFSIFSIDGYQFHHVSRGDVYDNSDSQFSQLRKSKGGGVAIYLKNGSGENVVQAIPMPKRKKGGNDREQRKRNRERMREKRRKAVTDDGLSHPDVLNSTVPCGTVDEAITASPSNVLGQVSMGFPLKEEKPLARVRASLREKMHPTAPRLPPPRGSRLFVRNEGKAPSPDSPPWVCAPPRAPGPDPVHGSGPAGQAQLEGSREECTSRILKDGGFKTISKQYSERITNSIMNEQNVLESIYENENNDVTEIEPDFNVGEEEPNASNEDSCWQNTLEQVNDELTSVILPNSNLDYTEFNALPLDEALQVALADTDGCFVCFGGNTMLIGKTGNHFFTFDPHARNNQENKNVSSRLASMNRQYMNFDAEYKPDQKDELKKGNIKRKSKRISGMLIAAKKRRQTLRQKYQKDELFRERKLKDAFVRYNEDDEFRANANATSKERYKTDAVYRFKTKTRVIETYSQDEVNKQKIRKASIESMQQTSSIRTTLS</sequence>
<dbReference type="PANTHER" id="PTHR47642">
    <property type="entry name" value="ATP-DEPENDENT DNA HELICASE"/>
    <property type="match status" value="1"/>
</dbReference>
<keyword evidence="1" id="KW-0347">Helicase</keyword>
<feature type="region of interest" description="Disordered" evidence="3">
    <location>
        <begin position="2223"/>
        <end position="2265"/>
    </location>
</feature>
<feature type="compositionally biased region" description="Basic and acidic residues" evidence="3">
    <location>
        <begin position="20"/>
        <end position="32"/>
    </location>
</feature>
<dbReference type="SUPFAM" id="SSF52540">
    <property type="entry name" value="P-loop containing nucleoside triphosphate hydrolases"/>
    <property type="match status" value="2"/>
</dbReference>
<evidence type="ECO:0000313" key="6">
    <source>
        <dbReference type="RefSeq" id="XP_022310999.1"/>
    </source>
</evidence>
<comment type="similarity">
    <text evidence="1">Belongs to the helicase family.</text>
</comment>
<proteinExistence type="inferred from homology"/>
<keyword evidence="5" id="KW-1185">Reference proteome</keyword>
<feature type="compositionally biased region" description="Low complexity" evidence="3">
    <location>
        <begin position="461"/>
        <end position="473"/>
    </location>
</feature>
<feature type="compositionally biased region" description="Pro residues" evidence="3">
    <location>
        <begin position="2230"/>
        <end position="2246"/>
    </location>
</feature>
<dbReference type="GO" id="GO:0005524">
    <property type="term" value="F:ATP binding"/>
    <property type="evidence" value="ECO:0007669"/>
    <property type="project" value="UniProtKB-KW"/>
</dbReference>
<keyword evidence="2" id="KW-0175">Coiled coil</keyword>
<dbReference type="GO" id="GO:0006310">
    <property type="term" value="P:DNA recombination"/>
    <property type="evidence" value="ECO:0007669"/>
    <property type="project" value="UniProtKB-KW"/>
</dbReference>
<accession>A0A8B8C799</accession>
<feature type="region of interest" description="Disordered" evidence="3">
    <location>
        <begin position="1"/>
        <end position="43"/>
    </location>
</feature>
<evidence type="ECO:0000259" key="4">
    <source>
        <dbReference type="SMART" id="SM00382"/>
    </source>
</evidence>
<keyword evidence="1" id="KW-0227">DNA damage</keyword>
<dbReference type="Gene3D" id="3.90.70.120">
    <property type="match status" value="1"/>
</dbReference>
<feature type="compositionally biased region" description="Basic residues" evidence="3">
    <location>
        <begin position="282"/>
        <end position="291"/>
    </location>
</feature>
<gene>
    <name evidence="6" type="primary">LOC111116305</name>
</gene>
<dbReference type="Pfam" id="PF14214">
    <property type="entry name" value="Helitron_like_N"/>
    <property type="match status" value="1"/>
</dbReference>
<feature type="domain" description="AAA+ ATPase" evidence="4">
    <location>
        <begin position="1565"/>
        <end position="1720"/>
    </location>
</feature>
<feature type="region of interest" description="Disordered" evidence="3">
    <location>
        <begin position="451"/>
        <end position="473"/>
    </location>
</feature>
<dbReference type="GO" id="GO:0000723">
    <property type="term" value="P:telomere maintenance"/>
    <property type="evidence" value="ECO:0007669"/>
    <property type="project" value="InterPro"/>
</dbReference>
<keyword evidence="1" id="KW-0233">DNA recombination</keyword>
<feature type="region of interest" description="Disordered" evidence="3">
    <location>
        <begin position="124"/>
        <end position="144"/>
    </location>
</feature>
<protein>
    <recommendedName>
        <fullName evidence="1">ATP-dependent DNA helicase</fullName>
        <ecNumber evidence="1">5.6.2.3</ecNumber>
    </recommendedName>
</protein>
<dbReference type="InterPro" id="IPR036691">
    <property type="entry name" value="Endo/exonu/phosph_ase_sf"/>
</dbReference>
<evidence type="ECO:0000256" key="1">
    <source>
        <dbReference type="RuleBase" id="RU363044"/>
    </source>
</evidence>
<reference evidence="6" key="1">
    <citation type="submission" date="2025-08" db="UniProtKB">
        <authorList>
            <consortium name="RefSeq"/>
        </authorList>
    </citation>
    <scope>IDENTIFICATION</scope>
    <source>
        <tissue evidence="6">Whole sample</tissue>
    </source>
</reference>
<comment type="catalytic activity">
    <reaction evidence="1">
        <text>ATP + H2O = ADP + phosphate + H(+)</text>
        <dbReference type="Rhea" id="RHEA:13065"/>
        <dbReference type="ChEBI" id="CHEBI:15377"/>
        <dbReference type="ChEBI" id="CHEBI:15378"/>
        <dbReference type="ChEBI" id="CHEBI:30616"/>
        <dbReference type="ChEBI" id="CHEBI:43474"/>
        <dbReference type="ChEBI" id="CHEBI:456216"/>
        <dbReference type="EC" id="5.6.2.3"/>
    </reaction>
</comment>
<keyword evidence="1" id="KW-0547">Nucleotide-binding</keyword>
<dbReference type="InterPro" id="IPR046700">
    <property type="entry name" value="DUF6570"/>
</dbReference>
<dbReference type="PANTHER" id="PTHR47642:SF3">
    <property type="entry name" value="ATP-DEPENDENT DNA HELICASE"/>
    <property type="match status" value="1"/>
</dbReference>
<dbReference type="EC" id="5.6.2.3" evidence="1"/>
<dbReference type="RefSeq" id="XP_022310999.1">
    <property type="nucleotide sequence ID" value="XM_022455291.1"/>
</dbReference>
<feature type="region of interest" description="Disordered" evidence="3">
    <location>
        <begin position="77"/>
        <end position="101"/>
    </location>
</feature>
<feature type="compositionally biased region" description="Polar residues" evidence="3">
    <location>
        <begin position="265"/>
        <end position="279"/>
    </location>
</feature>
<dbReference type="GeneID" id="111116305"/>
<dbReference type="CDD" id="cd18809">
    <property type="entry name" value="SF1_C_RecD"/>
    <property type="match status" value="1"/>
</dbReference>
<keyword evidence="1" id="KW-0234">DNA repair</keyword>
<evidence type="ECO:0000256" key="2">
    <source>
        <dbReference type="SAM" id="Coils"/>
    </source>
</evidence>
<dbReference type="Gene3D" id="3.60.10.10">
    <property type="entry name" value="Endonuclease/exonuclease/phosphatase"/>
    <property type="match status" value="1"/>
</dbReference>
<dbReference type="GO" id="GO:0006281">
    <property type="term" value="P:DNA repair"/>
    <property type="evidence" value="ECO:0007669"/>
    <property type="project" value="UniProtKB-KW"/>
</dbReference>
<dbReference type="InterPro" id="IPR003593">
    <property type="entry name" value="AAA+_ATPase"/>
</dbReference>
<keyword evidence="1" id="KW-0067">ATP-binding</keyword>
<dbReference type="SUPFAM" id="SSF56219">
    <property type="entry name" value="DNase I-like"/>
    <property type="match status" value="1"/>
</dbReference>
<feature type="coiled-coil region" evidence="2">
    <location>
        <begin position="481"/>
        <end position="508"/>
    </location>
</feature>
<dbReference type="Pfam" id="PF20209">
    <property type="entry name" value="DUF6570"/>
    <property type="match status" value="1"/>
</dbReference>
<feature type="compositionally biased region" description="Pro residues" evidence="3">
    <location>
        <begin position="89"/>
        <end position="98"/>
    </location>
</feature>
<keyword evidence="1" id="KW-0378">Hydrolase</keyword>
<organism evidence="5 6">
    <name type="scientific">Crassostrea virginica</name>
    <name type="common">Eastern oyster</name>
    <dbReference type="NCBI Taxonomy" id="6565"/>
    <lineage>
        <taxon>Eukaryota</taxon>
        <taxon>Metazoa</taxon>
        <taxon>Spiralia</taxon>
        <taxon>Lophotrochozoa</taxon>
        <taxon>Mollusca</taxon>
        <taxon>Bivalvia</taxon>
        <taxon>Autobranchia</taxon>
        <taxon>Pteriomorphia</taxon>
        <taxon>Ostreida</taxon>
        <taxon>Ostreoidea</taxon>
        <taxon>Ostreidae</taxon>
        <taxon>Crassostrea</taxon>
    </lineage>
</organism>
<dbReference type="Pfam" id="PF05970">
    <property type="entry name" value="PIF1"/>
    <property type="match status" value="1"/>
</dbReference>
<dbReference type="InterPro" id="IPR027417">
    <property type="entry name" value="P-loop_NTPase"/>
</dbReference>
<dbReference type="InterPro" id="IPR051055">
    <property type="entry name" value="PIF1_helicase"/>
</dbReference>
<dbReference type="InterPro" id="IPR025476">
    <property type="entry name" value="Helitron_helicase-like"/>
</dbReference>
<dbReference type="GO" id="GO:0043139">
    <property type="term" value="F:5'-3' DNA helicase activity"/>
    <property type="evidence" value="ECO:0007669"/>
    <property type="project" value="UniProtKB-EC"/>
</dbReference>
<dbReference type="InterPro" id="IPR010285">
    <property type="entry name" value="DNA_helicase_pif1-like_DEAD"/>
</dbReference>
<dbReference type="GO" id="GO:0016787">
    <property type="term" value="F:hydrolase activity"/>
    <property type="evidence" value="ECO:0007669"/>
    <property type="project" value="UniProtKB-KW"/>
</dbReference>
<feature type="compositionally biased region" description="Basic residues" evidence="3">
    <location>
        <begin position="2131"/>
        <end position="2144"/>
    </location>
</feature>
<dbReference type="KEGG" id="cvn:111116305"/>
<feature type="region of interest" description="Disordered" evidence="3">
    <location>
        <begin position="2117"/>
        <end position="2157"/>
    </location>
</feature>
<comment type="cofactor">
    <cofactor evidence="1">
        <name>Mg(2+)</name>
        <dbReference type="ChEBI" id="CHEBI:18420"/>
    </cofactor>
</comment>
<dbReference type="Gene3D" id="3.40.50.300">
    <property type="entry name" value="P-loop containing nucleotide triphosphate hydrolases"/>
    <property type="match status" value="1"/>
</dbReference>
<dbReference type="Proteomes" id="UP000694844">
    <property type="component" value="Chromosome 10"/>
</dbReference>
<evidence type="ECO:0000256" key="3">
    <source>
        <dbReference type="SAM" id="MobiDB-lite"/>
    </source>
</evidence>
<dbReference type="SMART" id="SM00382">
    <property type="entry name" value="AAA"/>
    <property type="match status" value="1"/>
</dbReference>
<feature type="region of interest" description="Disordered" evidence="3">
    <location>
        <begin position="265"/>
        <end position="301"/>
    </location>
</feature>
<name>A0A8B8C799_CRAVI</name>
<evidence type="ECO:0000313" key="5">
    <source>
        <dbReference type="Proteomes" id="UP000694844"/>
    </source>
</evidence>